<evidence type="ECO:0000313" key="3">
    <source>
        <dbReference type="EMBL" id="AKH19107.1"/>
    </source>
</evidence>
<name>A0A0F7JU10_9GAMM</name>
<dbReference type="AlphaFoldDB" id="A0A0F7JU10"/>
<dbReference type="PATRIC" id="fig|1543721.4.peg.148"/>
<keyword evidence="2" id="KW-0560">Oxidoreductase</keyword>
<protein>
    <submittedName>
        <fullName evidence="3">Alcohol dehydrogenase</fullName>
    </submittedName>
</protein>
<dbReference type="PRINTS" id="PR00081">
    <property type="entry name" value="GDHRDH"/>
</dbReference>
<dbReference type="Proteomes" id="UP000034410">
    <property type="component" value="Chromosome"/>
</dbReference>
<comment type="similarity">
    <text evidence="1">Belongs to the short-chain dehydrogenases/reductases (SDR) family.</text>
</comment>
<dbReference type="InterPro" id="IPR036291">
    <property type="entry name" value="NAD(P)-bd_dom_sf"/>
</dbReference>
<dbReference type="KEGG" id="seds:AAY24_00705"/>
<reference evidence="3 4" key="1">
    <citation type="journal article" date="2015" name="Genome Announc.">
        <title>Complete Genome Sequence of Sedimenticola thiotaurini Strain SIP-G1, a Polyphosphate- and Polyhydroxyalkanoate-Accumulating Sulfur-Oxidizing Gammaproteobacterium Isolated from Salt Marsh Sediments.</title>
        <authorList>
            <person name="Flood B.E."/>
            <person name="Jones D.S."/>
            <person name="Bailey J.V."/>
        </authorList>
    </citation>
    <scope>NUCLEOTIDE SEQUENCE [LARGE SCALE GENOMIC DNA]</scope>
    <source>
        <strain evidence="3 4">SIP-G1</strain>
    </source>
</reference>
<dbReference type="Pfam" id="PF00106">
    <property type="entry name" value="adh_short"/>
    <property type="match status" value="1"/>
</dbReference>
<proteinExistence type="inferred from homology"/>
<dbReference type="PANTHER" id="PTHR43008:SF8">
    <property type="entry name" value="BENZIL REDUCTASE ((S)-BENZOIN FORMING) IRC24"/>
    <property type="match status" value="1"/>
</dbReference>
<dbReference type="SUPFAM" id="SSF51735">
    <property type="entry name" value="NAD(P)-binding Rossmann-fold domains"/>
    <property type="match status" value="1"/>
</dbReference>
<dbReference type="OrthoDB" id="5801166at2"/>
<dbReference type="GO" id="GO:0050664">
    <property type="term" value="F:oxidoreductase activity, acting on NAD(P)H, oxygen as acceptor"/>
    <property type="evidence" value="ECO:0007669"/>
    <property type="project" value="TreeGrafter"/>
</dbReference>
<evidence type="ECO:0000256" key="2">
    <source>
        <dbReference type="ARBA" id="ARBA00023002"/>
    </source>
</evidence>
<dbReference type="RefSeq" id="WP_046858045.1">
    <property type="nucleotide sequence ID" value="NZ_CP011412.1"/>
</dbReference>
<dbReference type="PANTHER" id="PTHR43008">
    <property type="entry name" value="BENZIL REDUCTASE"/>
    <property type="match status" value="1"/>
</dbReference>
<accession>A0A0F7JU10</accession>
<dbReference type="Gene3D" id="3.40.50.720">
    <property type="entry name" value="NAD(P)-binding Rossmann-like Domain"/>
    <property type="match status" value="1"/>
</dbReference>
<evidence type="ECO:0000256" key="1">
    <source>
        <dbReference type="ARBA" id="ARBA00006484"/>
    </source>
</evidence>
<dbReference type="EMBL" id="CP011412">
    <property type="protein sequence ID" value="AKH19107.1"/>
    <property type="molecule type" value="Genomic_DNA"/>
</dbReference>
<evidence type="ECO:0000313" key="4">
    <source>
        <dbReference type="Proteomes" id="UP000034410"/>
    </source>
</evidence>
<dbReference type="InterPro" id="IPR002347">
    <property type="entry name" value="SDR_fam"/>
</dbReference>
<keyword evidence="4" id="KW-1185">Reference proteome</keyword>
<gene>
    <name evidence="3" type="ORF">AAY24_00705</name>
</gene>
<organism evidence="3 4">
    <name type="scientific">Sedimenticola thiotaurini</name>
    <dbReference type="NCBI Taxonomy" id="1543721"/>
    <lineage>
        <taxon>Bacteria</taxon>
        <taxon>Pseudomonadati</taxon>
        <taxon>Pseudomonadota</taxon>
        <taxon>Gammaproteobacteria</taxon>
        <taxon>Chromatiales</taxon>
        <taxon>Sedimenticolaceae</taxon>
        <taxon>Sedimenticola</taxon>
    </lineage>
</organism>
<sequence length="241" mass="26452">MSRTVLITGNSSGLGHGLTEVYLEKDWEVYGLSRRGVSDLTNIKLKDMRCDLTDFDMVPKILEKLLMGISHLDVVILNAGILGKVQDMVDTSLEDIQRVMDANVWSNKVLLDWLLRSGIRIDQIVLISSGAAINGNRGWGAYALSKATLNMLTQLYAHEFPHTHLTALAPGLVDTAMQDVLCDPSQVDEEQFPSVGKLRAARNTPAMPDPYQAGKLIADTIPGLKELPSGSFADIRTLNQH</sequence>